<feature type="region of interest" description="Disordered" evidence="1">
    <location>
        <begin position="1"/>
        <end position="73"/>
    </location>
</feature>
<dbReference type="AlphaFoldDB" id="A0A5B7GTL3"/>
<accession>A0A5B7GTL3</accession>
<organism evidence="2 3">
    <name type="scientific">Portunus trituberculatus</name>
    <name type="common">Swimming crab</name>
    <name type="synonym">Neptunus trituberculatus</name>
    <dbReference type="NCBI Taxonomy" id="210409"/>
    <lineage>
        <taxon>Eukaryota</taxon>
        <taxon>Metazoa</taxon>
        <taxon>Ecdysozoa</taxon>
        <taxon>Arthropoda</taxon>
        <taxon>Crustacea</taxon>
        <taxon>Multicrustacea</taxon>
        <taxon>Malacostraca</taxon>
        <taxon>Eumalacostraca</taxon>
        <taxon>Eucarida</taxon>
        <taxon>Decapoda</taxon>
        <taxon>Pleocyemata</taxon>
        <taxon>Brachyura</taxon>
        <taxon>Eubrachyura</taxon>
        <taxon>Portunoidea</taxon>
        <taxon>Portunidae</taxon>
        <taxon>Portuninae</taxon>
        <taxon>Portunus</taxon>
    </lineage>
</organism>
<evidence type="ECO:0000256" key="1">
    <source>
        <dbReference type="SAM" id="MobiDB-lite"/>
    </source>
</evidence>
<protein>
    <submittedName>
        <fullName evidence="2">Uncharacterized protein</fullName>
    </submittedName>
</protein>
<dbReference type="Proteomes" id="UP000324222">
    <property type="component" value="Unassembled WGS sequence"/>
</dbReference>
<reference evidence="2 3" key="1">
    <citation type="submission" date="2019-05" db="EMBL/GenBank/DDBJ databases">
        <title>Another draft genome of Portunus trituberculatus and its Hox gene families provides insights of decapod evolution.</title>
        <authorList>
            <person name="Jeong J.-H."/>
            <person name="Song I."/>
            <person name="Kim S."/>
            <person name="Choi T."/>
            <person name="Kim D."/>
            <person name="Ryu S."/>
            <person name="Kim W."/>
        </authorList>
    </citation>
    <scope>NUCLEOTIDE SEQUENCE [LARGE SCALE GENOMIC DNA]</scope>
    <source>
        <tissue evidence="2">Muscle</tissue>
    </source>
</reference>
<keyword evidence="3" id="KW-1185">Reference proteome</keyword>
<sequence length="73" mass="8213">MRTGNRGLDGKEEAGMESRDEGWGMARREQEQRDTFKQGTEGRRVGTGVRRAGMGRRCRGGSNTQVRPSLMNR</sequence>
<dbReference type="EMBL" id="VSRR010016962">
    <property type="protein sequence ID" value="MPC59894.1"/>
    <property type="molecule type" value="Genomic_DNA"/>
</dbReference>
<evidence type="ECO:0000313" key="2">
    <source>
        <dbReference type="EMBL" id="MPC59894.1"/>
    </source>
</evidence>
<evidence type="ECO:0000313" key="3">
    <source>
        <dbReference type="Proteomes" id="UP000324222"/>
    </source>
</evidence>
<name>A0A5B7GTL3_PORTR</name>
<feature type="compositionally biased region" description="Polar residues" evidence="1">
    <location>
        <begin position="62"/>
        <end position="73"/>
    </location>
</feature>
<feature type="compositionally biased region" description="Basic and acidic residues" evidence="1">
    <location>
        <begin position="8"/>
        <end position="44"/>
    </location>
</feature>
<comment type="caution">
    <text evidence="2">The sequence shown here is derived from an EMBL/GenBank/DDBJ whole genome shotgun (WGS) entry which is preliminary data.</text>
</comment>
<gene>
    <name evidence="2" type="ORF">E2C01_053923</name>
</gene>
<proteinExistence type="predicted"/>